<dbReference type="PANTHER" id="PTHR12226">
    <property type="entry name" value="MANNOSE-P-DOLICHOL UTILIZATION DEFECT 1 LEC35 -RELATED"/>
    <property type="match status" value="1"/>
</dbReference>
<keyword evidence="1" id="KW-0813">Transport</keyword>
<feature type="signal peptide" evidence="4">
    <location>
        <begin position="1"/>
        <end position="16"/>
    </location>
</feature>
<feature type="transmembrane region" description="Helical" evidence="3">
    <location>
        <begin position="28"/>
        <end position="48"/>
    </location>
</feature>
<keyword evidence="4" id="KW-0732">Signal</keyword>
<organism evidence="5 6">
    <name type="scientific">Tegillarca granosa</name>
    <name type="common">Malaysian cockle</name>
    <name type="synonym">Anadara granosa</name>
    <dbReference type="NCBI Taxonomy" id="220873"/>
    <lineage>
        <taxon>Eukaryota</taxon>
        <taxon>Metazoa</taxon>
        <taxon>Spiralia</taxon>
        <taxon>Lophotrochozoa</taxon>
        <taxon>Mollusca</taxon>
        <taxon>Bivalvia</taxon>
        <taxon>Autobranchia</taxon>
        <taxon>Pteriomorphia</taxon>
        <taxon>Arcoida</taxon>
        <taxon>Arcoidea</taxon>
        <taxon>Arcidae</taxon>
        <taxon>Tegillarca</taxon>
    </lineage>
</organism>
<dbReference type="Proteomes" id="UP001217089">
    <property type="component" value="Unassembled WGS sequence"/>
</dbReference>
<dbReference type="EMBL" id="JARBDR010000640">
    <property type="protein sequence ID" value="KAJ8310464.1"/>
    <property type="molecule type" value="Genomic_DNA"/>
</dbReference>
<feature type="transmembrane region" description="Helical" evidence="3">
    <location>
        <begin position="55"/>
        <end position="74"/>
    </location>
</feature>
<dbReference type="InterPro" id="IPR016817">
    <property type="entry name" value="MannP-dilichol_defect-1"/>
</dbReference>
<keyword evidence="2" id="KW-0677">Repeat</keyword>
<feature type="chain" id="PRO_5045396755" description="PQ-loop repeat-containing protein 3" evidence="4">
    <location>
        <begin position="17"/>
        <end position="167"/>
    </location>
</feature>
<dbReference type="PANTHER" id="PTHR12226:SF2">
    <property type="entry name" value="MANNOSE-P-DOLICHOL UTILIZATION DEFECT 1 PROTEIN"/>
    <property type="match status" value="1"/>
</dbReference>
<evidence type="ECO:0000256" key="4">
    <source>
        <dbReference type="SAM" id="SignalP"/>
    </source>
</evidence>
<feature type="transmembrane region" description="Helical" evidence="3">
    <location>
        <begin position="136"/>
        <end position="159"/>
    </location>
</feature>
<keyword evidence="3" id="KW-1133">Transmembrane helix</keyword>
<keyword evidence="3" id="KW-0812">Transmembrane</keyword>
<accession>A0ABQ9EZ62</accession>
<feature type="transmembrane region" description="Helical" evidence="3">
    <location>
        <begin position="80"/>
        <end position="100"/>
    </location>
</feature>
<evidence type="ECO:0000313" key="5">
    <source>
        <dbReference type="EMBL" id="KAJ8310464.1"/>
    </source>
</evidence>
<keyword evidence="6" id="KW-1185">Reference proteome</keyword>
<protein>
    <recommendedName>
        <fullName evidence="7">PQ-loop repeat-containing protein 3</fullName>
    </recommendedName>
</protein>
<gene>
    <name evidence="5" type="ORF">KUTeg_012329</name>
</gene>
<reference evidence="5 6" key="1">
    <citation type="submission" date="2022-12" db="EMBL/GenBank/DDBJ databases">
        <title>Chromosome-level genome of Tegillarca granosa.</title>
        <authorList>
            <person name="Kim J."/>
        </authorList>
    </citation>
    <scope>NUCLEOTIDE SEQUENCE [LARGE SCALE GENOMIC DNA]</scope>
    <source>
        <strain evidence="5">Teg-2019</strain>
        <tissue evidence="5">Adductor muscle</tissue>
    </source>
</reference>
<evidence type="ECO:0000256" key="2">
    <source>
        <dbReference type="ARBA" id="ARBA00022737"/>
    </source>
</evidence>
<sequence>MFSMLLMLQASSSIVAFAVLKQYPMNTWGENLIVMVENLVLVCLLLCYNDRPIAAVVFMFLYVIVMLILILPILPTNFLYFLYILSMPAISISKMIQIFVNHKNHGTGQLSATSSFLYIFQSFGRLTTSIVLLKDFIMILTFIFISAANTILMSQVMYYRKRNKKVS</sequence>
<keyword evidence="3" id="KW-0472">Membrane</keyword>
<proteinExistence type="predicted"/>
<comment type="caution">
    <text evidence="5">The sequence shown here is derived from an EMBL/GenBank/DDBJ whole genome shotgun (WGS) entry which is preliminary data.</text>
</comment>
<name>A0ABQ9EZ62_TEGGR</name>
<evidence type="ECO:0000256" key="3">
    <source>
        <dbReference type="SAM" id="Phobius"/>
    </source>
</evidence>
<evidence type="ECO:0000313" key="6">
    <source>
        <dbReference type="Proteomes" id="UP001217089"/>
    </source>
</evidence>
<evidence type="ECO:0000256" key="1">
    <source>
        <dbReference type="ARBA" id="ARBA00022448"/>
    </source>
</evidence>
<evidence type="ECO:0008006" key="7">
    <source>
        <dbReference type="Google" id="ProtNLM"/>
    </source>
</evidence>